<dbReference type="Gene3D" id="3.40.1360.10">
    <property type="match status" value="1"/>
</dbReference>
<evidence type="ECO:0000313" key="12">
    <source>
        <dbReference type="EMBL" id="ELR68585.1"/>
    </source>
</evidence>
<evidence type="ECO:0000259" key="11">
    <source>
        <dbReference type="PROSITE" id="PS50880"/>
    </source>
</evidence>
<comment type="caution">
    <text evidence="12">The sequence shown here is derived from an EMBL/GenBank/DDBJ whole genome shotgun (WGS) entry which is preliminary data.</text>
</comment>
<dbReference type="InterPro" id="IPR037068">
    <property type="entry name" value="DNA_primase_core_N_sf"/>
</dbReference>
<evidence type="ECO:0000256" key="8">
    <source>
        <dbReference type="ARBA" id="ARBA00022833"/>
    </source>
</evidence>
<dbReference type="OrthoDB" id="9804281at2"/>
<proteinExistence type="predicted"/>
<dbReference type="PROSITE" id="PS50880">
    <property type="entry name" value="TOPRIM"/>
    <property type="match status" value="1"/>
</dbReference>
<evidence type="ECO:0000256" key="3">
    <source>
        <dbReference type="ARBA" id="ARBA00022679"/>
    </source>
</evidence>
<dbReference type="Gene3D" id="3.90.580.10">
    <property type="entry name" value="Zinc finger, CHC2-type domain"/>
    <property type="match status" value="1"/>
</dbReference>
<dbReference type="EMBL" id="AMZN01000107">
    <property type="protein sequence ID" value="ELR68585.1"/>
    <property type="molecule type" value="Genomic_DNA"/>
</dbReference>
<dbReference type="RefSeq" id="WP_009583141.1">
    <property type="nucleotide sequence ID" value="NZ_AMZN01000107.1"/>
</dbReference>
<name>L8JID2_9BACT</name>
<dbReference type="SUPFAM" id="SSF56731">
    <property type="entry name" value="DNA primase core"/>
    <property type="match status" value="1"/>
</dbReference>
<keyword evidence="13" id="KW-1185">Reference proteome</keyword>
<dbReference type="GO" id="GO:0003677">
    <property type="term" value="F:DNA binding"/>
    <property type="evidence" value="ECO:0007669"/>
    <property type="project" value="InterPro"/>
</dbReference>
<evidence type="ECO:0000256" key="10">
    <source>
        <dbReference type="SAM" id="MobiDB-lite"/>
    </source>
</evidence>
<dbReference type="GO" id="GO:0006269">
    <property type="term" value="P:DNA replication, synthesis of primer"/>
    <property type="evidence" value="ECO:0007669"/>
    <property type="project" value="UniProtKB-KW"/>
</dbReference>
<dbReference type="PANTHER" id="PTHR30313">
    <property type="entry name" value="DNA PRIMASE"/>
    <property type="match status" value="1"/>
</dbReference>
<dbReference type="STRING" id="1237149.C900_00233"/>
<keyword evidence="6" id="KW-0479">Metal-binding</keyword>
<keyword evidence="2" id="KW-0639">Primosome</keyword>
<protein>
    <submittedName>
        <fullName evidence="12">DNA primase</fullName>
    </submittedName>
</protein>
<dbReference type="Pfam" id="PF13155">
    <property type="entry name" value="Toprim_2"/>
    <property type="match status" value="1"/>
</dbReference>
<keyword evidence="5" id="KW-0235">DNA replication</keyword>
<dbReference type="Proteomes" id="UP000011135">
    <property type="component" value="Unassembled WGS sequence"/>
</dbReference>
<dbReference type="eggNOG" id="COG0630">
    <property type="taxonomic scope" value="Bacteria"/>
</dbReference>
<dbReference type="SUPFAM" id="SSF57783">
    <property type="entry name" value="Zinc beta-ribbon"/>
    <property type="match status" value="1"/>
</dbReference>
<dbReference type="InterPro" id="IPR036977">
    <property type="entry name" value="DNA_primase_Znf_CHC2"/>
</dbReference>
<dbReference type="InterPro" id="IPR002694">
    <property type="entry name" value="Znf_CHC2"/>
</dbReference>
<dbReference type="InterPro" id="IPR050219">
    <property type="entry name" value="DnaG_primase"/>
</dbReference>
<reference evidence="12 13" key="1">
    <citation type="submission" date="2012-12" db="EMBL/GenBank/DDBJ databases">
        <title>Genome assembly of Fulvivirga imtechensis AK7.</title>
        <authorList>
            <person name="Nupur N."/>
            <person name="Khatri I."/>
            <person name="Kumar R."/>
            <person name="Subramanian S."/>
            <person name="Pinnaka A."/>
        </authorList>
    </citation>
    <scope>NUCLEOTIDE SEQUENCE [LARGE SCALE GENOMIC DNA]</scope>
    <source>
        <strain evidence="12 13">AK7</strain>
    </source>
</reference>
<organism evidence="12 13">
    <name type="scientific">Fulvivirga imtechensis AK7</name>
    <dbReference type="NCBI Taxonomy" id="1237149"/>
    <lineage>
        <taxon>Bacteria</taxon>
        <taxon>Pseudomonadati</taxon>
        <taxon>Bacteroidota</taxon>
        <taxon>Cytophagia</taxon>
        <taxon>Cytophagales</taxon>
        <taxon>Fulvivirgaceae</taxon>
        <taxon>Fulvivirga</taxon>
    </lineage>
</organism>
<evidence type="ECO:0000256" key="1">
    <source>
        <dbReference type="ARBA" id="ARBA00022478"/>
    </source>
</evidence>
<dbReference type="GO" id="GO:0003899">
    <property type="term" value="F:DNA-directed RNA polymerase activity"/>
    <property type="evidence" value="ECO:0007669"/>
    <property type="project" value="InterPro"/>
</dbReference>
<evidence type="ECO:0000256" key="5">
    <source>
        <dbReference type="ARBA" id="ARBA00022705"/>
    </source>
</evidence>
<dbReference type="PANTHER" id="PTHR30313:SF2">
    <property type="entry name" value="DNA PRIMASE"/>
    <property type="match status" value="1"/>
</dbReference>
<evidence type="ECO:0000313" key="13">
    <source>
        <dbReference type="Proteomes" id="UP000011135"/>
    </source>
</evidence>
<keyword evidence="1" id="KW-0240">DNA-directed RNA polymerase</keyword>
<dbReference type="SMART" id="SM00400">
    <property type="entry name" value="ZnF_CHCC"/>
    <property type="match status" value="1"/>
</dbReference>
<dbReference type="GO" id="GO:0000428">
    <property type="term" value="C:DNA-directed RNA polymerase complex"/>
    <property type="evidence" value="ECO:0007669"/>
    <property type="project" value="UniProtKB-KW"/>
</dbReference>
<dbReference type="Gene3D" id="3.90.980.10">
    <property type="entry name" value="DNA primase, catalytic core, N-terminal domain"/>
    <property type="match status" value="1"/>
</dbReference>
<evidence type="ECO:0000256" key="4">
    <source>
        <dbReference type="ARBA" id="ARBA00022695"/>
    </source>
</evidence>
<dbReference type="GO" id="GO:1990077">
    <property type="term" value="C:primosome complex"/>
    <property type="evidence" value="ECO:0007669"/>
    <property type="project" value="UniProtKB-KW"/>
</dbReference>
<feature type="domain" description="Toprim" evidence="11">
    <location>
        <begin position="234"/>
        <end position="320"/>
    </location>
</feature>
<dbReference type="AlphaFoldDB" id="L8JID2"/>
<dbReference type="InterPro" id="IPR006171">
    <property type="entry name" value="TOPRIM_dom"/>
</dbReference>
<sequence length="892" mass="102811">MEIAEIKQQLGLAQVLDHYHLKPDKHLRLNCPFHDDKTPSLQVYYKTQSCYCFSANCSTHGKAMDVIDFIMHMEKSTKHEAIKKAESMITGEVTQAVQLSRTAVLTKMFTYFRNGVHNSKPAKEYLESRNLDKDKLQVGYNSGQFHHGNRKDKHLVESCLKYGLLLDRGHVNNRTGEKAYSPFGKNCIVFALRNPQNQVVSLYFRSTIDNHKARHFYLKDRQGLYPGYPQQGTKRLILTESIIDAATLQQLELTDYELLALYGTNGLTEEHTKAIEDLQELDEIIFFLNGDEAGRKATEKYSKELQQLKPSAKITQVEVPKNEDVNSLAQSHPSVDGQASPEIFTHLINNRKPFFPSTEKKDPKPAAASKPTETKCTLNTENPEQITFENEWLTATVWGGIEKENLSRLKISLHIKSKENKYKTFRDDVNLYSHQSTKKLVQNLTEALELSTTQISNTVTELTEKLEEYRMKEREAQVKALKPKLYEMTDKELRAAEAFLKAPELVKKTLSLISQSGLIGEQKNGLLLFFLYLSRFFDEPLHAIIFGRSGSGKTYLQTKISECLPEESVRTITSLTENTLYYSTRDFWKNKVLLIEDLDGVYNAFLPLREFMSKQSITKLTTDKDAKGNNVQKVLTVEGPICVSGATTKEGIYEDNANRSYLLHINEGANHMEEVMDYQRKLQAGLVDENSQNIAKQLLKNTQRLLKPIKVINPYATQLKIPDSIFKKLRTNMHYLRLIEIITFYHQYQREAKTDSKGKSYIETSLEDISWANRLVKESLLRKSDELNGQLRSFFEILKTTIIKRPEDQRAFYSKEIRELFRMNPMKANRYLRELEMWGYIKKTGGHRNTGFEYEITAWDEYQHLQSGIDILDSTLEKLKEQQAKRAKQSLV</sequence>
<keyword evidence="8" id="KW-0862">Zinc</keyword>
<dbReference type="PATRIC" id="fig|1237149.3.peg.5349"/>
<evidence type="ECO:0000256" key="2">
    <source>
        <dbReference type="ARBA" id="ARBA00022515"/>
    </source>
</evidence>
<keyword evidence="7" id="KW-0863">Zinc-finger</keyword>
<evidence type="ECO:0000256" key="9">
    <source>
        <dbReference type="ARBA" id="ARBA00023163"/>
    </source>
</evidence>
<keyword evidence="9" id="KW-0804">Transcription</keyword>
<evidence type="ECO:0000256" key="7">
    <source>
        <dbReference type="ARBA" id="ARBA00022771"/>
    </source>
</evidence>
<evidence type="ECO:0000256" key="6">
    <source>
        <dbReference type="ARBA" id="ARBA00022723"/>
    </source>
</evidence>
<dbReference type="Pfam" id="PF01807">
    <property type="entry name" value="Zn_ribbon_DnaG"/>
    <property type="match status" value="1"/>
</dbReference>
<accession>L8JID2</accession>
<keyword evidence="3" id="KW-0808">Transferase</keyword>
<dbReference type="SMART" id="SM00493">
    <property type="entry name" value="TOPRIM"/>
    <property type="match status" value="1"/>
</dbReference>
<dbReference type="GO" id="GO:0008270">
    <property type="term" value="F:zinc ion binding"/>
    <property type="evidence" value="ECO:0007669"/>
    <property type="project" value="UniProtKB-KW"/>
</dbReference>
<gene>
    <name evidence="12" type="ORF">C900_00233</name>
</gene>
<feature type="region of interest" description="Disordered" evidence="10">
    <location>
        <begin position="354"/>
        <end position="377"/>
    </location>
</feature>
<dbReference type="GO" id="GO:0005737">
    <property type="term" value="C:cytoplasm"/>
    <property type="evidence" value="ECO:0007669"/>
    <property type="project" value="TreeGrafter"/>
</dbReference>
<dbReference type="eggNOG" id="COG0358">
    <property type="taxonomic scope" value="Bacteria"/>
</dbReference>
<keyword evidence="4" id="KW-0548">Nucleotidyltransferase</keyword>